<dbReference type="InterPro" id="IPR042185">
    <property type="entry name" value="Serpin_sf_2"/>
</dbReference>
<dbReference type="SMART" id="SM00093">
    <property type="entry name" value="SERPIN"/>
    <property type="match status" value="1"/>
</dbReference>
<accession>A0A8K0D190</accession>
<evidence type="ECO:0000313" key="8">
    <source>
        <dbReference type="Proteomes" id="UP000801492"/>
    </source>
</evidence>
<dbReference type="Gene3D" id="3.30.497.10">
    <property type="entry name" value="Antithrombin, subunit I, domain 2"/>
    <property type="match status" value="1"/>
</dbReference>
<keyword evidence="8" id="KW-1185">Reference proteome</keyword>
<feature type="domain" description="Serpin" evidence="6">
    <location>
        <begin position="36"/>
        <end position="395"/>
    </location>
</feature>
<dbReference type="PANTHER" id="PTHR11461">
    <property type="entry name" value="SERINE PROTEASE INHIBITOR, SERPIN"/>
    <property type="match status" value="1"/>
</dbReference>
<organism evidence="7 8">
    <name type="scientific">Ignelater luminosus</name>
    <name type="common">Cucubano</name>
    <name type="synonym">Pyrophorus luminosus</name>
    <dbReference type="NCBI Taxonomy" id="2038154"/>
    <lineage>
        <taxon>Eukaryota</taxon>
        <taxon>Metazoa</taxon>
        <taxon>Ecdysozoa</taxon>
        <taxon>Arthropoda</taxon>
        <taxon>Hexapoda</taxon>
        <taxon>Insecta</taxon>
        <taxon>Pterygota</taxon>
        <taxon>Neoptera</taxon>
        <taxon>Endopterygota</taxon>
        <taxon>Coleoptera</taxon>
        <taxon>Polyphaga</taxon>
        <taxon>Elateriformia</taxon>
        <taxon>Elateroidea</taxon>
        <taxon>Elateridae</taxon>
        <taxon>Agrypninae</taxon>
        <taxon>Pyrophorini</taxon>
        <taxon>Ignelater</taxon>
    </lineage>
</organism>
<evidence type="ECO:0000256" key="4">
    <source>
        <dbReference type="RuleBase" id="RU000411"/>
    </source>
</evidence>
<feature type="chain" id="PRO_5035450791" description="Serpin domain-containing protein" evidence="5">
    <location>
        <begin position="18"/>
        <end position="397"/>
    </location>
</feature>
<keyword evidence="2" id="KW-0646">Protease inhibitor</keyword>
<dbReference type="GO" id="GO:0005615">
    <property type="term" value="C:extracellular space"/>
    <property type="evidence" value="ECO:0007669"/>
    <property type="project" value="InterPro"/>
</dbReference>
<reference evidence="7" key="1">
    <citation type="submission" date="2019-08" db="EMBL/GenBank/DDBJ databases">
        <title>The genome of the North American firefly Photinus pyralis.</title>
        <authorList>
            <consortium name="Photinus pyralis genome working group"/>
            <person name="Fallon T.R."/>
            <person name="Sander Lower S.E."/>
            <person name="Weng J.-K."/>
        </authorList>
    </citation>
    <scope>NUCLEOTIDE SEQUENCE</scope>
    <source>
        <strain evidence="7">TRF0915ILg1</strain>
        <tissue evidence="7">Whole body</tissue>
    </source>
</reference>
<proteinExistence type="inferred from homology"/>
<evidence type="ECO:0000313" key="7">
    <source>
        <dbReference type="EMBL" id="KAF2897518.1"/>
    </source>
</evidence>
<evidence type="ECO:0000256" key="1">
    <source>
        <dbReference type="ARBA" id="ARBA00009500"/>
    </source>
</evidence>
<dbReference type="AlphaFoldDB" id="A0A8K0D190"/>
<feature type="signal peptide" evidence="5">
    <location>
        <begin position="1"/>
        <end position="17"/>
    </location>
</feature>
<dbReference type="InterPro" id="IPR042178">
    <property type="entry name" value="Serpin_sf_1"/>
</dbReference>
<dbReference type="PROSITE" id="PS00284">
    <property type="entry name" value="SERPIN"/>
    <property type="match status" value="1"/>
</dbReference>
<comment type="similarity">
    <text evidence="1 4">Belongs to the serpin family.</text>
</comment>
<evidence type="ECO:0000256" key="5">
    <source>
        <dbReference type="SAM" id="SignalP"/>
    </source>
</evidence>
<keyword evidence="3" id="KW-0722">Serine protease inhibitor</keyword>
<dbReference type="InterPro" id="IPR036186">
    <property type="entry name" value="Serpin_sf"/>
</dbReference>
<comment type="caution">
    <text evidence="7">The sequence shown here is derived from an EMBL/GenBank/DDBJ whole genome shotgun (WGS) entry which is preliminary data.</text>
</comment>
<sequence>MRFLLLFVLGSFYLSLADRSDDVLKQFSKGYDAFTADVYKELIKSNTKNLIFSPLSVNIALTLVTSGAREETAKELLNALRLPEDPQQLRETFAALSIELRPVHQYNLSCANKIYVKNGIQVSDQFKKAIVTIFNTHIQNIDFSKNIETANQINKWVEDETENKIRNLVDPYMLDEDMYTVLINAIHFHGIWMKQFDPSSTIPYTFRLNLKDFIQTPMMMAIDTYGYYESFDLNAKFLKLDYGGGDVSMHIVLPNDITGLGDVEKKLSQVFVPPQYKNTKVHVLIPKITIESQMKFKPILQAMGVRSAFEDYANFGGILVNQASNLKISEIVQKSFVEVTEEGTTAAAATAMFQTSRLSELADSPKEFYADHPFMFYLRLNAMGINFFVGRYVSPSP</sequence>
<protein>
    <recommendedName>
        <fullName evidence="6">Serpin domain-containing protein</fullName>
    </recommendedName>
</protein>
<dbReference type="InterPro" id="IPR023796">
    <property type="entry name" value="Serpin_dom"/>
</dbReference>
<dbReference type="Gene3D" id="2.30.39.10">
    <property type="entry name" value="Alpha-1-antitrypsin, domain 1"/>
    <property type="match status" value="1"/>
</dbReference>
<name>A0A8K0D190_IGNLU</name>
<dbReference type="InterPro" id="IPR023795">
    <property type="entry name" value="Serpin_CS"/>
</dbReference>
<dbReference type="PANTHER" id="PTHR11461:SF211">
    <property type="entry name" value="GH10112P-RELATED"/>
    <property type="match status" value="1"/>
</dbReference>
<dbReference type="EMBL" id="VTPC01004093">
    <property type="protein sequence ID" value="KAF2897518.1"/>
    <property type="molecule type" value="Genomic_DNA"/>
</dbReference>
<evidence type="ECO:0000256" key="3">
    <source>
        <dbReference type="ARBA" id="ARBA00022900"/>
    </source>
</evidence>
<dbReference type="InterPro" id="IPR000215">
    <property type="entry name" value="Serpin_fam"/>
</dbReference>
<dbReference type="OrthoDB" id="9518664at2759"/>
<evidence type="ECO:0000256" key="2">
    <source>
        <dbReference type="ARBA" id="ARBA00022690"/>
    </source>
</evidence>
<dbReference type="SUPFAM" id="SSF56574">
    <property type="entry name" value="Serpins"/>
    <property type="match status" value="1"/>
</dbReference>
<dbReference type="GO" id="GO:0004867">
    <property type="term" value="F:serine-type endopeptidase inhibitor activity"/>
    <property type="evidence" value="ECO:0007669"/>
    <property type="project" value="UniProtKB-KW"/>
</dbReference>
<evidence type="ECO:0000259" key="6">
    <source>
        <dbReference type="SMART" id="SM00093"/>
    </source>
</evidence>
<dbReference type="Proteomes" id="UP000801492">
    <property type="component" value="Unassembled WGS sequence"/>
</dbReference>
<gene>
    <name evidence="7" type="ORF">ILUMI_08656</name>
</gene>
<keyword evidence="5" id="KW-0732">Signal</keyword>
<dbReference type="Pfam" id="PF00079">
    <property type="entry name" value="Serpin"/>
    <property type="match status" value="1"/>
</dbReference>